<protein>
    <submittedName>
        <fullName evidence="1">(diamondback moth) hypothetical protein</fullName>
    </submittedName>
</protein>
<evidence type="ECO:0000313" key="1">
    <source>
        <dbReference type="EMBL" id="CAG9128835.1"/>
    </source>
</evidence>
<comment type="caution">
    <text evidence="1">The sequence shown here is derived from an EMBL/GenBank/DDBJ whole genome shotgun (WGS) entry which is preliminary data.</text>
</comment>
<gene>
    <name evidence="1" type="ORF">PLXY2_LOCUS9350</name>
</gene>
<sequence>MLQLGSLAARKTTQKLAYSRSADYRPLTFRRERAIVPSMCSARPGADLRCFDTLITSLLRNQNVRRGDVGILPVDNVPISCYVVACYPMALLGEPSRPRRSMLRRVIAVLTPSFLPKVACSVCRRSPI</sequence>
<reference evidence="1" key="1">
    <citation type="submission" date="2020-11" db="EMBL/GenBank/DDBJ databases">
        <authorList>
            <person name="Whiteford S."/>
        </authorList>
    </citation>
    <scope>NUCLEOTIDE SEQUENCE</scope>
</reference>
<dbReference type="EMBL" id="CAJHNJ030000036">
    <property type="protein sequence ID" value="CAG9128835.1"/>
    <property type="molecule type" value="Genomic_DNA"/>
</dbReference>
<evidence type="ECO:0000313" key="2">
    <source>
        <dbReference type="Proteomes" id="UP000653454"/>
    </source>
</evidence>
<accession>A0A8S4FLM3</accession>
<proteinExistence type="predicted"/>
<dbReference type="AlphaFoldDB" id="A0A8S4FLM3"/>
<organism evidence="1 2">
    <name type="scientific">Plutella xylostella</name>
    <name type="common">Diamondback moth</name>
    <name type="synonym">Plutella maculipennis</name>
    <dbReference type="NCBI Taxonomy" id="51655"/>
    <lineage>
        <taxon>Eukaryota</taxon>
        <taxon>Metazoa</taxon>
        <taxon>Ecdysozoa</taxon>
        <taxon>Arthropoda</taxon>
        <taxon>Hexapoda</taxon>
        <taxon>Insecta</taxon>
        <taxon>Pterygota</taxon>
        <taxon>Neoptera</taxon>
        <taxon>Endopterygota</taxon>
        <taxon>Lepidoptera</taxon>
        <taxon>Glossata</taxon>
        <taxon>Ditrysia</taxon>
        <taxon>Yponomeutoidea</taxon>
        <taxon>Plutellidae</taxon>
        <taxon>Plutella</taxon>
    </lineage>
</organism>
<name>A0A8S4FLM3_PLUXY</name>
<dbReference type="Proteomes" id="UP000653454">
    <property type="component" value="Unassembled WGS sequence"/>
</dbReference>
<keyword evidence="2" id="KW-1185">Reference proteome</keyword>